<gene>
    <name evidence="5" type="ORF">PFTANZ_05809</name>
</gene>
<evidence type="ECO:0008006" key="7">
    <source>
        <dbReference type="Google" id="ProtNLM"/>
    </source>
</evidence>
<dbReference type="Gene3D" id="1.20.1310.20">
    <property type="entry name" value="Duffy-antigen binding domain"/>
    <property type="match status" value="1"/>
</dbReference>
<evidence type="ECO:0000259" key="3">
    <source>
        <dbReference type="Pfam" id="PF15447"/>
    </source>
</evidence>
<evidence type="ECO:0000259" key="4">
    <source>
        <dbReference type="Pfam" id="PF22672"/>
    </source>
</evidence>
<feature type="non-terminal residue" evidence="5">
    <location>
        <position position="799"/>
    </location>
</feature>
<dbReference type="InterPro" id="IPR008602">
    <property type="entry name" value="Duffy-antigen-binding"/>
</dbReference>
<dbReference type="InterPro" id="IPR042202">
    <property type="entry name" value="Duffy-ag-bd_sf"/>
</dbReference>
<name>A0A024VYT9_PLAFA</name>
<feature type="domain" description="Plasmodium falciparum erythrocyte membrane protein-1 N-terminal segment" evidence="3">
    <location>
        <begin position="14"/>
        <end position="48"/>
    </location>
</feature>
<dbReference type="SUPFAM" id="SSF140924">
    <property type="entry name" value="Duffy binding domain-like"/>
    <property type="match status" value="2"/>
</dbReference>
<dbReference type="Pfam" id="PF05424">
    <property type="entry name" value="Duffy_binding"/>
    <property type="match status" value="1"/>
</dbReference>
<evidence type="ECO:0000259" key="2">
    <source>
        <dbReference type="Pfam" id="PF05424"/>
    </source>
</evidence>
<dbReference type="Pfam" id="PF22672">
    <property type="entry name" value="DBL_C"/>
    <property type="match status" value="1"/>
</dbReference>
<dbReference type="Proteomes" id="UP000030708">
    <property type="component" value="Unassembled WGS sequence"/>
</dbReference>
<reference evidence="5 6" key="2">
    <citation type="submission" date="2013-02" db="EMBL/GenBank/DDBJ databases">
        <title>The Genome Sequence of Plasmodium falciparum Tanzania (2000708).</title>
        <authorList>
            <consortium name="The Broad Institute Genome Sequencing Platform"/>
            <consortium name="The Broad Institute Genome Sequencing Center for Infectious Disease"/>
            <person name="Neafsey D."/>
            <person name="Cheeseman I."/>
            <person name="Volkman S."/>
            <person name="Adams J."/>
            <person name="Walker B."/>
            <person name="Young S.K."/>
            <person name="Zeng Q."/>
            <person name="Gargeya S."/>
            <person name="Fitzgerald M."/>
            <person name="Haas B."/>
            <person name="Abouelleil A."/>
            <person name="Alvarado L."/>
            <person name="Arachchi H.M."/>
            <person name="Berlin A.M."/>
            <person name="Chapman S.B."/>
            <person name="Dewar J."/>
            <person name="Goldberg J."/>
            <person name="Griggs A."/>
            <person name="Gujja S."/>
            <person name="Hansen M."/>
            <person name="Howarth C."/>
            <person name="Imamovic A."/>
            <person name="Larimer J."/>
            <person name="McCowan C."/>
            <person name="Murphy C."/>
            <person name="Neiman D."/>
            <person name="Pearson M."/>
            <person name="Priest M."/>
            <person name="Roberts A."/>
            <person name="Saif S."/>
            <person name="Shea T."/>
            <person name="Sisk P."/>
            <person name="Sykes S."/>
            <person name="Wortman J."/>
            <person name="Nusbaum C."/>
            <person name="Birren B."/>
        </authorList>
    </citation>
    <scope>NUCLEOTIDE SEQUENCE [LARGE SCALE GENOMIC DNA]</scope>
    <source>
        <strain evidence="6">Tanzania (2000708)</strain>
    </source>
</reference>
<dbReference type="Gene3D" id="1.20.58.830">
    <property type="match status" value="2"/>
</dbReference>
<feature type="domain" description="Duffy-binding-like" evidence="1">
    <location>
        <begin position="657"/>
        <end position="782"/>
    </location>
</feature>
<dbReference type="AlphaFoldDB" id="A0A024VYT9"/>
<accession>A0A024VYT9</accession>
<sequence length="799" mass="90336">MSSGGSGGSTLDDSVKHMFDRIGEKVYDKVKKEAQTYKGELKGDLQEAASTIPERVSNIETCKLVQEYYNHPNGGGVKGERYPCTNLKRNTNEERFSNTLGGQCTNKKIEGNKNNCGACAPYRRLHLCDYNLESIDTTSTTHTLLAEVCMAAKYEGNSIDTPYIIHKQTNEDSASQLCTVLARSFADIGDIVRGKDLFLGYNEIDREQKKKIQDNLRKIFAKIYEGLTTTNGKKSAKEYYKDENGGNFFKLREDWWTANRETVWKALTCDVKSGNNYFRQTCDGSGKTGTLTPSQCRCDDNQVPTYFDYVPQYLRWFEEWAEDFCRKKKHKLKDVKTNCRDYEQNLYCSGNGYDCTKTIYKKGRIVIGSECTKCSVWCRLYEKWIDNQKLEFLKQRKKYETEISGGASSARRRRTRDAGGTSTTNYEGYDRKFYEKFKSTYDDVTKFLGLLNKEATCKDITDEKEKIDFKTVDNSLNKNKNDEGTFYHSQYCKPCPDCGVKRKDGEWEHKKKGNCTREKRYNITSDANRIDINVLSFGDKGEDRETKLNKFCAEKNGGGGGGGSGTGAGGGVAALGVPCTEGGVAGSNSDSLCEPWKCYKHEHVQKVNNGEDDDDDDDVDGNYVKNGGGLCILQNKNKKEKKSENDPEEFQKTFNEFFYFWIGRFLNDSMYWRGKVGGCLKNKSGQCKNVCKKKCDCFLKWIKKKKEEWKKIVEHFNTQNISGTVGNGNDVGLMVWRHDVVLKFVLDIDELFNNIKSGYGNVKETEGINKILDEEKQKRKAAGAAGGGAAALGGICTED</sequence>
<organism evidence="5 6">
    <name type="scientific">Plasmodium falciparum Tanzania</name>
    <name type="common">2000708</name>
    <dbReference type="NCBI Taxonomy" id="1036725"/>
    <lineage>
        <taxon>Eukaryota</taxon>
        <taxon>Sar</taxon>
        <taxon>Alveolata</taxon>
        <taxon>Apicomplexa</taxon>
        <taxon>Aconoidasida</taxon>
        <taxon>Haemosporida</taxon>
        <taxon>Plasmodiidae</taxon>
        <taxon>Plasmodium</taxon>
        <taxon>Plasmodium (Laverania)</taxon>
    </lineage>
</organism>
<feature type="domain" description="Duffy-antigen binding" evidence="2">
    <location>
        <begin position="117"/>
        <end position="315"/>
    </location>
</feature>
<reference evidence="5 6" key="1">
    <citation type="submission" date="2013-02" db="EMBL/GenBank/DDBJ databases">
        <title>The Genome Annotation of Plasmodium falciparum Tanzania (2000708).</title>
        <authorList>
            <consortium name="The Broad Institute Genome Sequencing Platform"/>
            <consortium name="The Broad Institute Genome Sequencing Center for Infectious Disease"/>
            <person name="Neafsey D."/>
            <person name="Hoffman S."/>
            <person name="Volkman S."/>
            <person name="Rosenthal P."/>
            <person name="Walker B."/>
            <person name="Young S.K."/>
            <person name="Zeng Q."/>
            <person name="Gargeya S."/>
            <person name="Fitzgerald M."/>
            <person name="Haas B."/>
            <person name="Abouelleil A."/>
            <person name="Allen A.W."/>
            <person name="Alvarado L."/>
            <person name="Arachchi H.M."/>
            <person name="Berlin A.M."/>
            <person name="Chapman S.B."/>
            <person name="Gainer-Dewar J."/>
            <person name="Goldberg J."/>
            <person name="Griggs A."/>
            <person name="Gujja S."/>
            <person name="Hansen M."/>
            <person name="Howarth C."/>
            <person name="Imamovic A."/>
            <person name="Ireland A."/>
            <person name="Larimer J."/>
            <person name="McCowan C."/>
            <person name="Murphy C."/>
            <person name="Pearson M."/>
            <person name="Poon T.W."/>
            <person name="Priest M."/>
            <person name="Roberts A."/>
            <person name="Saif S."/>
            <person name="Shea T."/>
            <person name="Sisk P."/>
            <person name="Sykes S."/>
            <person name="Wortman J."/>
            <person name="Nusbaum C."/>
            <person name="Birren B."/>
        </authorList>
    </citation>
    <scope>NUCLEOTIDE SEQUENCE [LARGE SCALE GENOMIC DNA]</scope>
    <source>
        <strain evidence="6">Tanzania (2000708)</strain>
    </source>
</reference>
<feature type="domain" description="Duffy-binding-like" evidence="4">
    <location>
        <begin position="319"/>
        <end position="474"/>
    </location>
</feature>
<dbReference type="Pfam" id="PF15447">
    <property type="entry name" value="NTS"/>
    <property type="match status" value="1"/>
</dbReference>
<evidence type="ECO:0000313" key="5">
    <source>
        <dbReference type="EMBL" id="ETW33473.1"/>
    </source>
</evidence>
<dbReference type="FunFam" id="1.20.1310.20:FF:000001">
    <property type="entry name" value="Erythrocyte membrane protein 1, PfEMP1"/>
    <property type="match status" value="1"/>
</dbReference>
<dbReference type="EMBL" id="KI926590">
    <property type="protein sequence ID" value="ETW33473.1"/>
    <property type="molecule type" value="Genomic_DNA"/>
</dbReference>
<dbReference type="InterPro" id="IPR029210">
    <property type="entry name" value="PfEMP1_NTS"/>
</dbReference>
<proteinExistence type="predicted"/>
<evidence type="ECO:0000259" key="1">
    <source>
        <dbReference type="Pfam" id="PF03011"/>
    </source>
</evidence>
<protein>
    <recommendedName>
        <fullName evidence="7">Plasmodium falciparum erythrocyte membrane protein-1 N-terminal segment domain-containing protein</fullName>
    </recommendedName>
</protein>
<dbReference type="GO" id="GO:0016020">
    <property type="term" value="C:membrane"/>
    <property type="evidence" value="ECO:0007669"/>
    <property type="project" value="InterPro"/>
</dbReference>
<evidence type="ECO:0000313" key="6">
    <source>
        <dbReference type="Proteomes" id="UP000030708"/>
    </source>
</evidence>
<dbReference type="InterPro" id="IPR054595">
    <property type="entry name" value="DBL_C"/>
</dbReference>
<dbReference type="GO" id="GO:0046789">
    <property type="term" value="F:host cell surface receptor binding"/>
    <property type="evidence" value="ECO:0007669"/>
    <property type="project" value="InterPro"/>
</dbReference>
<dbReference type="FunFam" id="1.20.58.830:FF:000022">
    <property type="entry name" value="Erythrocyte membrane protein 1, PfEMP1"/>
    <property type="match status" value="1"/>
</dbReference>
<dbReference type="Pfam" id="PF03011">
    <property type="entry name" value="PFEMP"/>
    <property type="match status" value="1"/>
</dbReference>
<dbReference type="InterPro" id="IPR004258">
    <property type="entry name" value="DBL"/>
</dbReference>